<evidence type="ECO:0000256" key="12">
    <source>
        <dbReference type="ARBA" id="ARBA00023316"/>
    </source>
</evidence>
<dbReference type="InterPro" id="IPR036138">
    <property type="entry name" value="PBP_dimer_sf"/>
</dbReference>
<proteinExistence type="predicted"/>
<name>A0A644UD74_9ZZZZ</name>
<dbReference type="GO" id="GO:0071555">
    <property type="term" value="P:cell wall organization"/>
    <property type="evidence" value="ECO:0007669"/>
    <property type="project" value="UniProtKB-KW"/>
</dbReference>
<keyword evidence="16" id="KW-0121">Carboxypeptidase</keyword>
<dbReference type="Gene3D" id="3.90.1310.10">
    <property type="entry name" value="Penicillin-binding protein 2a (Domain 2)"/>
    <property type="match status" value="1"/>
</dbReference>
<dbReference type="GO" id="GO:0006508">
    <property type="term" value="P:proteolysis"/>
    <property type="evidence" value="ECO:0007669"/>
    <property type="project" value="UniProtKB-KW"/>
</dbReference>
<dbReference type="GO" id="GO:0071972">
    <property type="term" value="F:peptidoglycan L,D-transpeptidase activity"/>
    <property type="evidence" value="ECO:0007669"/>
    <property type="project" value="TreeGrafter"/>
</dbReference>
<dbReference type="GO" id="GO:0005886">
    <property type="term" value="C:plasma membrane"/>
    <property type="evidence" value="ECO:0007669"/>
    <property type="project" value="UniProtKB-SubCell"/>
</dbReference>
<dbReference type="InterPro" id="IPR005311">
    <property type="entry name" value="PBP_dimer"/>
</dbReference>
<dbReference type="SUPFAM" id="SSF56601">
    <property type="entry name" value="beta-lactamase/transpeptidase-like"/>
    <property type="match status" value="1"/>
</dbReference>
<comment type="caution">
    <text evidence="16">The sequence shown here is derived from an EMBL/GenBank/DDBJ whole genome shotgun (WGS) entry which is preliminary data.</text>
</comment>
<dbReference type="InterPro" id="IPR017790">
    <property type="entry name" value="Penicillin-binding_protein_2"/>
</dbReference>
<evidence type="ECO:0000256" key="5">
    <source>
        <dbReference type="ARBA" id="ARBA00022670"/>
    </source>
</evidence>
<dbReference type="NCBIfam" id="TIGR03423">
    <property type="entry name" value="pbp2_mrdA"/>
    <property type="match status" value="1"/>
</dbReference>
<keyword evidence="7 16" id="KW-0378">Hydrolase</keyword>
<dbReference type="EMBL" id="VSSQ01000100">
    <property type="protein sequence ID" value="MPL76802.1"/>
    <property type="molecule type" value="Genomic_DNA"/>
</dbReference>
<evidence type="ECO:0000256" key="10">
    <source>
        <dbReference type="ARBA" id="ARBA00022989"/>
    </source>
</evidence>
<evidence type="ECO:0000256" key="9">
    <source>
        <dbReference type="ARBA" id="ARBA00022984"/>
    </source>
</evidence>
<dbReference type="SUPFAM" id="SSF56519">
    <property type="entry name" value="Penicillin binding protein dimerisation domain"/>
    <property type="match status" value="1"/>
</dbReference>
<keyword evidence="9" id="KW-0573">Peptidoglycan synthesis</keyword>
<evidence type="ECO:0000256" key="6">
    <source>
        <dbReference type="ARBA" id="ARBA00022692"/>
    </source>
</evidence>
<organism evidence="16">
    <name type="scientific">bioreactor metagenome</name>
    <dbReference type="NCBI Taxonomy" id="1076179"/>
    <lineage>
        <taxon>unclassified sequences</taxon>
        <taxon>metagenomes</taxon>
        <taxon>ecological metagenomes</taxon>
    </lineage>
</organism>
<feature type="domain" description="Penicillin-binding protein dimerisation" evidence="15">
    <location>
        <begin position="52"/>
        <end position="216"/>
    </location>
</feature>
<evidence type="ECO:0000259" key="15">
    <source>
        <dbReference type="Pfam" id="PF03717"/>
    </source>
</evidence>
<evidence type="ECO:0000256" key="3">
    <source>
        <dbReference type="ARBA" id="ARBA00022475"/>
    </source>
</evidence>
<evidence type="ECO:0000259" key="14">
    <source>
        <dbReference type="Pfam" id="PF00905"/>
    </source>
</evidence>
<keyword evidence="3" id="KW-1003">Cell membrane</keyword>
<dbReference type="EC" id="3.4.16.4" evidence="16"/>
<dbReference type="Gene3D" id="3.30.1390.30">
    <property type="entry name" value="Penicillin-binding protein 2a, domain 3"/>
    <property type="match status" value="1"/>
</dbReference>
<evidence type="ECO:0000256" key="13">
    <source>
        <dbReference type="SAM" id="Phobius"/>
    </source>
</evidence>
<dbReference type="InterPro" id="IPR001460">
    <property type="entry name" value="PCN-bd_Tpept"/>
</dbReference>
<dbReference type="GO" id="GO:0008360">
    <property type="term" value="P:regulation of cell shape"/>
    <property type="evidence" value="ECO:0007669"/>
    <property type="project" value="UniProtKB-KW"/>
</dbReference>
<comment type="subcellular location">
    <subcellularLocation>
        <location evidence="2">Cell membrane</location>
    </subcellularLocation>
    <subcellularLocation>
        <location evidence="1">Membrane</location>
        <topology evidence="1">Single-pass membrane protein</topology>
    </subcellularLocation>
</comment>
<dbReference type="GO" id="GO:0009002">
    <property type="term" value="F:serine-type D-Ala-D-Ala carboxypeptidase activity"/>
    <property type="evidence" value="ECO:0007669"/>
    <property type="project" value="UniProtKB-EC"/>
</dbReference>
<sequence>MANKSLASRKQTVIAIFLATGIIFLGRLFYLQIIDDSYELSANNNVLRYVTQYPARGLIYDRNGKLLVYNEAVYDLMVLPRQVKDIDTLEFCRLLDITPEGFVQRMKKARDYSRFKPSLFEKQISKETYGYLEEKMYRFPGFFVQPRTLRKYPEPMGAHLLGYVGEVNQSIIDKDPYYKSGDYIGISGIEKSYEEDLRGRKGIKIRMVDVHNREVGSFQNGLYDTLAVMGKDLYLTIDAELQQYGELLMQGKMGSVVAIEPSSGEILAFLSSPTYDPNLLVGRVRGKNFSELSKDPVKPLLNRAMMGQYPPGSTFKMVNDLVGLQEGVLNTRTHYTCQGPGSSPIRCTHHHQSPLDVYIAIQQSCNPFHWQVYRSILNNPRRKNVKENYTAWRNHVMSMGFGHKLGTDMQFELSGNIPSAEKFDAIYGKGRWNAMTVRSLSIGQGEILVTPLQLANSAAVMANRGYYFVPHVVKSIGVNETRNEKFNKVTSTIDPAYFEIAVEGMRQVATMGTARWYQIEDITMCGKTGTAENPHGKDHSLFMAFAPADQPVIAIAVIIENSGFGSTWALPVASLMIEKYIKREVSRKDIEERMINGKLY</sequence>
<evidence type="ECO:0000256" key="11">
    <source>
        <dbReference type="ARBA" id="ARBA00023136"/>
    </source>
</evidence>
<feature type="domain" description="Penicillin-binding protein transpeptidase" evidence="14">
    <location>
        <begin position="254"/>
        <end position="570"/>
    </location>
</feature>
<feature type="transmembrane region" description="Helical" evidence="13">
    <location>
        <begin position="12"/>
        <end position="30"/>
    </location>
</feature>
<dbReference type="GO" id="GO:0009252">
    <property type="term" value="P:peptidoglycan biosynthetic process"/>
    <property type="evidence" value="ECO:0007669"/>
    <property type="project" value="UniProtKB-KW"/>
</dbReference>
<keyword evidence="6 13" id="KW-0812">Transmembrane</keyword>
<keyword evidence="4" id="KW-0997">Cell inner membrane</keyword>
<evidence type="ECO:0000256" key="2">
    <source>
        <dbReference type="ARBA" id="ARBA00004236"/>
    </source>
</evidence>
<reference evidence="16" key="1">
    <citation type="submission" date="2019-08" db="EMBL/GenBank/DDBJ databases">
        <authorList>
            <person name="Kucharzyk K."/>
            <person name="Murdoch R.W."/>
            <person name="Higgins S."/>
            <person name="Loffler F."/>
        </authorList>
    </citation>
    <scope>NUCLEOTIDE SEQUENCE</scope>
</reference>
<dbReference type="PANTHER" id="PTHR30627">
    <property type="entry name" value="PEPTIDOGLYCAN D,D-TRANSPEPTIDASE"/>
    <property type="match status" value="1"/>
</dbReference>
<evidence type="ECO:0000256" key="8">
    <source>
        <dbReference type="ARBA" id="ARBA00022960"/>
    </source>
</evidence>
<keyword evidence="10 13" id="KW-1133">Transmembrane helix</keyword>
<accession>A0A644UD74</accession>
<evidence type="ECO:0000313" key="16">
    <source>
        <dbReference type="EMBL" id="MPL76802.1"/>
    </source>
</evidence>
<dbReference type="Pfam" id="PF00905">
    <property type="entry name" value="Transpeptidase"/>
    <property type="match status" value="1"/>
</dbReference>
<keyword evidence="8" id="KW-0133">Cell shape</keyword>
<dbReference type="AlphaFoldDB" id="A0A644UD74"/>
<evidence type="ECO:0000256" key="4">
    <source>
        <dbReference type="ARBA" id="ARBA00022519"/>
    </source>
</evidence>
<dbReference type="Pfam" id="PF03717">
    <property type="entry name" value="PBP_dimer"/>
    <property type="match status" value="1"/>
</dbReference>
<keyword evidence="12" id="KW-0961">Cell wall biogenesis/degradation</keyword>
<dbReference type="InterPro" id="IPR012338">
    <property type="entry name" value="Beta-lactam/transpept-like"/>
</dbReference>
<keyword evidence="5" id="KW-0645">Protease</keyword>
<dbReference type="GO" id="GO:0008658">
    <property type="term" value="F:penicillin binding"/>
    <property type="evidence" value="ECO:0007669"/>
    <property type="project" value="InterPro"/>
</dbReference>
<evidence type="ECO:0000256" key="7">
    <source>
        <dbReference type="ARBA" id="ARBA00022801"/>
    </source>
</evidence>
<keyword evidence="11 13" id="KW-0472">Membrane</keyword>
<evidence type="ECO:0000256" key="1">
    <source>
        <dbReference type="ARBA" id="ARBA00004167"/>
    </source>
</evidence>
<gene>
    <name evidence="16" type="primary">mrdA_9</name>
    <name evidence="16" type="ORF">SDC9_22652</name>
</gene>
<dbReference type="Gene3D" id="3.40.710.10">
    <property type="entry name" value="DD-peptidase/beta-lactamase superfamily"/>
    <property type="match status" value="1"/>
</dbReference>
<protein>
    <submittedName>
        <fullName evidence="16">Peptidoglycan D,D-transpeptidase MrdA</fullName>
        <ecNumber evidence="16">3.4.16.4</ecNumber>
    </submittedName>
</protein>
<dbReference type="PANTHER" id="PTHR30627:SF2">
    <property type="entry name" value="PEPTIDOGLYCAN D,D-TRANSPEPTIDASE MRDA"/>
    <property type="match status" value="1"/>
</dbReference>
<dbReference type="InterPro" id="IPR050515">
    <property type="entry name" value="Beta-lactam/transpept"/>
</dbReference>